<reference evidence="2" key="1">
    <citation type="submission" date="2023-03" db="EMBL/GenBank/DDBJ databases">
        <title>Massive genome expansion in bonnet fungi (Mycena s.s.) driven by repeated elements and novel gene families across ecological guilds.</title>
        <authorList>
            <consortium name="Lawrence Berkeley National Laboratory"/>
            <person name="Harder C.B."/>
            <person name="Miyauchi S."/>
            <person name="Viragh M."/>
            <person name="Kuo A."/>
            <person name="Thoen E."/>
            <person name="Andreopoulos B."/>
            <person name="Lu D."/>
            <person name="Skrede I."/>
            <person name="Drula E."/>
            <person name="Henrissat B."/>
            <person name="Morin E."/>
            <person name="Kohler A."/>
            <person name="Barry K."/>
            <person name="LaButti K."/>
            <person name="Morin E."/>
            <person name="Salamov A."/>
            <person name="Lipzen A."/>
            <person name="Mereny Z."/>
            <person name="Hegedus B."/>
            <person name="Baldrian P."/>
            <person name="Stursova M."/>
            <person name="Weitz H."/>
            <person name="Taylor A."/>
            <person name="Grigoriev I.V."/>
            <person name="Nagy L.G."/>
            <person name="Martin F."/>
            <person name="Kauserud H."/>
        </authorList>
    </citation>
    <scope>NUCLEOTIDE SEQUENCE</scope>
    <source>
        <strain evidence="2">CBHHK002</strain>
    </source>
</reference>
<organism evidence="2 3">
    <name type="scientific">Mycena albidolilacea</name>
    <dbReference type="NCBI Taxonomy" id="1033008"/>
    <lineage>
        <taxon>Eukaryota</taxon>
        <taxon>Fungi</taxon>
        <taxon>Dikarya</taxon>
        <taxon>Basidiomycota</taxon>
        <taxon>Agaricomycotina</taxon>
        <taxon>Agaricomycetes</taxon>
        <taxon>Agaricomycetidae</taxon>
        <taxon>Agaricales</taxon>
        <taxon>Marasmiineae</taxon>
        <taxon>Mycenaceae</taxon>
        <taxon>Mycena</taxon>
    </lineage>
</organism>
<accession>A0AAD6ZQR2</accession>
<dbReference type="Proteomes" id="UP001218218">
    <property type="component" value="Unassembled WGS sequence"/>
</dbReference>
<name>A0AAD6ZQR2_9AGAR</name>
<dbReference type="EMBL" id="JARIHO010000032">
    <property type="protein sequence ID" value="KAJ7334734.1"/>
    <property type="molecule type" value="Genomic_DNA"/>
</dbReference>
<feature type="compositionally biased region" description="Basic and acidic residues" evidence="1">
    <location>
        <begin position="138"/>
        <end position="165"/>
    </location>
</feature>
<feature type="compositionally biased region" description="Basic residues" evidence="1">
    <location>
        <begin position="172"/>
        <end position="183"/>
    </location>
</feature>
<feature type="compositionally biased region" description="Pro residues" evidence="1">
    <location>
        <begin position="239"/>
        <end position="249"/>
    </location>
</feature>
<dbReference type="AlphaFoldDB" id="A0AAD6ZQR2"/>
<feature type="region of interest" description="Disordered" evidence="1">
    <location>
        <begin position="207"/>
        <end position="310"/>
    </location>
</feature>
<keyword evidence="3" id="KW-1185">Reference proteome</keyword>
<comment type="caution">
    <text evidence="2">The sequence shown here is derived from an EMBL/GenBank/DDBJ whole genome shotgun (WGS) entry which is preliminary data.</text>
</comment>
<feature type="region of interest" description="Disordered" evidence="1">
    <location>
        <begin position="58"/>
        <end position="191"/>
    </location>
</feature>
<feature type="compositionally biased region" description="Acidic residues" evidence="1">
    <location>
        <begin position="58"/>
        <end position="72"/>
    </location>
</feature>
<feature type="compositionally biased region" description="Polar residues" evidence="1">
    <location>
        <begin position="284"/>
        <end position="296"/>
    </location>
</feature>
<evidence type="ECO:0000313" key="3">
    <source>
        <dbReference type="Proteomes" id="UP001218218"/>
    </source>
</evidence>
<protein>
    <submittedName>
        <fullName evidence="2">Uncharacterized protein</fullName>
    </submittedName>
</protein>
<feature type="compositionally biased region" description="Polar residues" evidence="1">
    <location>
        <begin position="225"/>
        <end position="234"/>
    </location>
</feature>
<feature type="compositionally biased region" description="Polar residues" evidence="1">
    <location>
        <begin position="250"/>
        <end position="262"/>
    </location>
</feature>
<sequence>MGRWTVAEWLAQAQVRRAAWSANLTKAAIPQEHSPLPIGEDECGDGTYHHYIDTLVEEDDDDFEDEEEEDDYEKPLPARPKLLLDTRDLPPIPPPKIASARSPAVRAGHSFFGSPKQSRRTRGKRGKADVAPAYASENPDRRMDDDCHSPREGLHPRSPDTRRPLEFLPRSGVRRPSKSKSKPKTAFGHDQYSYSGQALQIFVSTQVTATHSAHDAGRPRVFYPRSSSLPSAASNGLHAPPPPYKPSPPDKTSNVTPHSWSSRALPALPVASATDAPANKVHRQASTDSGLASSNGPRRIRPLPVPRPPP</sequence>
<proteinExistence type="predicted"/>
<evidence type="ECO:0000313" key="2">
    <source>
        <dbReference type="EMBL" id="KAJ7334734.1"/>
    </source>
</evidence>
<evidence type="ECO:0000256" key="1">
    <source>
        <dbReference type="SAM" id="MobiDB-lite"/>
    </source>
</evidence>
<gene>
    <name evidence="2" type="ORF">DFH08DRAFT_879257</name>
</gene>